<accession>A0A5B7GUT7</accession>
<sequence>MFETVKAHPTFNYSKGCVYSQDLYEYPEEEILAMCPSSLQKVTKMRNSSNMVLLTLFGSTLPDRVRIGPINLRVRHFVSRPLQCFSCYGYGHGKSSCKEASRCGNCSALDSHSEEHCNAAAYYFHCRDAHQVRSMQCPRYHLEQDILQLANSQFISLGSACRELLYRQKDGTGATSYASLAARSSVESAGPKTSAISRSVGAGGPVRLANRFALLSDDSVESSERCDGNPPDMTKVTHVMDVHSPPVSPDQTALRLCKVDRFSSAKAI</sequence>
<reference evidence="1 2" key="1">
    <citation type="submission" date="2019-05" db="EMBL/GenBank/DDBJ databases">
        <title>Another draft genome of Portunus trituberculatus and its Hox gene families provides insights of decapod evolution.</title>
        <authorList>
            <person name="Jeong J.-H."/>
            <person name="Song I."/>
            <person name="Kim S."/>
            <person name="Choi T."/>
            <person name="Kim D."/>
            <person name="Ryu S."/>
            <person name="Kim W."/>
        </authorList>
    </citation>
    <scope>NUCLEOTIDE SEQUENCE [LARGE SCALE GENOMIC DNA]</scope>
    <source>
        <tissue evidence="1">Muscle</tissue>
    </source>
</reference>
<dbReference type="AlphaFoldDB" id="A0A5B7GUT7"/>
<organism evidence="1 2">
    <name type="scientific">Portunus trituberculatus</name>
    <name type="common">Swimming crab</name>
    <name type="synonym">Neptunus trituberculatus</name>
    <dbReference type="NCBI Taxonomy" id="210409"/>
    <lineage>
        <taxon>Eukaryota</taxon>
        <taxon>Metazoa</taxon>
        <taxon>Ecdysozoa</taxon>
        <taxon>Arthropoda</taxon>
        <taxon>Crustacea</taxon>
        <taxon>Multicrustacea</taxon>
        <taxon>Malacostraca</taxon>
        <taxon>Eumalacostraca</taxon>
        <taxon>Eucarida</taxon>
        <taxon>Decapoda</taxon>
        <taxon>Pleocyemata</taxon>
        <taxon>Brachyura</taxon>
        <taxon>Eubrachyura</taxon>
        <taxon>Portunoidea</taxon>
        <taxon>Portunidae</taxon>
        <taxon>Portuninae</taxon>
        <taxon>Portunus</taxon>
    </lineage>
</organism>
<proteinExistence type="predicted"/>
<comment type="caution">
    <text evidence="1">The sequence shown here is derived from an EMBL/GenBank/DDBJ whole genome shotgun (WGS) entry which is preliminary data.</text>
</comment>
<evidence type="ECO:0000313" key="1">
    <source>
        <dbReference type="EMBL" id="MPC63820.1"/>
    </source>
</evidence>
<evidence type="ECO:0008006" key="3">
    <source>
        <dbReference type="Google" id="ProtNLM"/>
    </source>
</evidence>
<evidence type="ECO:0000313" key="2">
    <source>
        <dbReference type="Proteomes" id="UP000324222"/>
    </source>
</evidence>
<keyword evidence="2" id="KW-1185">Reference proteome</keyword>
<name>A0A5B7GUT7_PORTR</name>
<protein>
    <recommendedName>
        <fullName evidence="3">Nucleic-acid-binding protein from mobile element jockey</fullName>
    </recommendedName>
</protein>
<gene>
    <name evidence="1" type="ORF">E2C01_057926</name>
</gene>
<dbReference type="EMBL" id="VSRR010021313">
    <property type="protein sequence ID" value="MPC63820.1"/>
    <property type="molecule type" value="Genomic_DNA"/>
</dbReference>
<dbReference type="Proteomes" id="UP000324222">
    <property type="component" value="Unassembled WGS sequence"/>
</dbReference>